<dbReference type="Proteomes" id="UP000001964">
    <property type="component" value="Chromosome"/>
</dbReference>
<dbReference type="AlphaFoldDB" id="Q0ASH9"/>
<dbReference type="InterPro" id="IPR025388">
    <property type="entry name" value="Alginate_export_dom"/>
</dbReference>
<accession>Q0ASH9</accession>
<proteinExistence type="predicted"/>
<protein>
    <recommendedName>
        <fullName evidence="1">Alginate export domain-containing protein</fullName>
    </recommendedName>
</protein>
<dbReference type="RefSeq" id="WP_011642405.1">
    <property type="nucleotide sequence ID" value="NC_008347.1"/>
</dbReference>
<gene>
    <name evidence="2" type="ordered locus">Mmar10_0465</name>
</gene>
<name>Q0ASH9_MARMM</name>
<sequence length="329" mass="35432">MIALGSGGYNSGLNGNTAFATIKDDDVTELNRLQLSYAAGDHVDITVGRQLLSFNGNRFIGSPSWRQDRNSHDAVRVDYERGEWQASYVYHDRVLRGPGDDFDWDSDSHLLNIGFDVSEAVKVEGFAYFIDLTDTAAPQDRSNMSWGGRLTGATALGDARIGYSAMLARQSDYGSSTADYELGFASFDLRVSGSGATLMIGYDNLEGDGTNTIATPLGSGHSFHGWADAFSGGGAQSTVDGLEDIRFGASYAAEFDGSLIAGWEIGALHRDFSAQRTGDGLGSEWDAWLNLDLAGNVGLSFQYADFDGSGSPLSPADRRKQWVVLTYSR</sequence>
<dbReference type="eggNOG" id="ENOG502Z7YP">
    <property type="taxonomic scope" value="Bacteria"/>
</dbReference>
<dbReference type="HOGENOM" id="CLU_045097_0_0_5"/>
<keyword evidence="3" id="KW-1185">Reference proteome</keyword>
<dbReference type="STRING" id="394221.Mmar10_0465"/>
<dbReference type="Pfam" id="PF13372">
    <property type="entry name" value="Alginate_exp"/>
    <property type="match status" value="1"/>
</dbReference>
<dbReference type="KEGG" id="mmr:Mmar10_0465"/>
<organism evidence="2 3">
    <name type="scientific">Maricaulis maris (strain MCS10)</name>
    <name type="common">Caulobacter maris</name>
    <dbReference type="NCBI Taxonomy" id="394221"/>
    <lineage>
        <taxon>Bacteria</taxon>
        <taxon>Pseudomonadati</taxon>
        <taxon>Pseudomonadota</taxon>
        <taxon>Alphaproteobacteria</taxon>
        <taxon>Maricaulales</taxon>
        <taxon>Maricaulaceae</taxon>
        <taxon>Maricaulis</taxon>
    </lineage>
</organism>
<evidence type="ECO:0000313" key="2">
    <source>
        <dbReference type="EMBL" id="ABI64758.1"/>
    </source>
</evidence>
<feature type="domain" description="Alginate export" evidence="1">
    <location>
        <begin position="42"/>
        <end position="89"/>
    </location>
</feature>
<dbReference type="EMBL" id="CP000449">
    <property type="protein sequence ID" value="ABI64758.1"/>
    <property type="molecule type" value="Genomic_DNA"/>
</dbReference>
<evidence type="ECO:0000313" key="3">
    <source>
        <dbReference type="Proteomes" id="UP000001964"/>
    </source>
</evidence>
<evidence type="ECO:0000259" key="1">
    <source>
        <dbReference type="Pfam" id="PF13372"/>
    </source>
</evidence>
<reference evidence="2 3" key="1">
    <citation type="submission" date="2006-08" db="EMBL/GenBank/DDBJ databases">
        <title>Complete sequence of Maricaulis maris MCS10.</title>
        <authorList>
            <consortium name="US DOE Joint Genome Institute"/>
            <person name="Copeland A."/>
            <person name="Lucas S."/>
            <person name="Lapidus A."/>
            <person name="Barry K."/>
            <person name="Detter J.C."/>
            <person name="Glavina del Rio T."/>
            <person name="Hammon N."/>
            <person name="Israni S."/>
            <person name="Dalin E."/>
            <person name="Tice H."/>
            <person name="Pitluck S."/>
            <person name="Saunders E."/>
            <person name="Brettin T."/>
            <person name="Bruce D."/>
            <person name="Han C."/>
            <person name="Tapia R."/>
            <person name="Gilna P."/>
            <person name="Schmutz J."/>
            <person name="Larimer F."/>
            <person name="Land M."/>
            <person name="Hauser L."/>
            <person name="Kyrpides N."/>
            <person name="Mikhailova N."/>
            <person name="Viollier P."/>
            <person name="Stephens C."/>
            <person name="Richardson P."/>
        </authorList>
    </citation>
    <scope>NUCLEOTIDE SEQUENCE [LARGE SCALE GENOMIC DNA]</scope>
    <source>
        <strain evidence="2 3">MCS10</strain>
    </source>
</reference>